<evidence type="ECO:0000313" key="2">
    <source>
        <dbReference type="EMBL" id="CEK68495.1"/>
    </source>
</evidence>
<gene>
    <name evidence="2" type="primary">ORF66512</name>
</gene>
<proteinExistence type="predicted"/>
<protein>
    <submittedName>
        <fullName evidence="2">Uncharacterized protein</fullName>
    </submittedName>
</protein>
<feature type="non-terminal residue" evidence="2">
    <location>
        <position position="134"/>
    </location>
</feature>
<feature type="non-terminal residue" evidence="2">
    <location>
        <position position="1"/>
    </location>
</feature>
<evidence type="ECO:0000256" key="1">
    <source>
        <dbReference type="SAM" id="MobiDB-lite"/>
    </source>
</evidence>
<feature type="compositionally biased region" description="Low complexity" evidence="1">
    <location>
        <begin position="74"/>
        <end position="85"/>
    </location>
</feature>
<organism evidence="2">
    <name type="scientific">Arion vulgaris</name>
    <dbReference type="NCBI Taxonomy" id="1028688"/>
    <lineage>
        <taxon>Eukaryota</taxon>
        <taxon>Metazoa</taxon>
        <taxon>Spiralia</taxon>
        <taxon>Lophotrochozoa</taxon>
        <taxon>Mollusca</taxon>
        <taxon>Gastropoda</taxon>
        <taxon>Heterobranchia</taxon>
        <taxon>Euthyneura</taxon>
        <taxon>Panpulmonata</taxon>
        <taxon>Eupulmonata</taxon>
        <taxon>Stylommatophora</taxon>
        <taxon>Helicina</taxon>
        <taxon>Arionoidea</taxon>
        <taxon>Arionidae</taxon>
        <taxon>Arion</taxon>
    </lineage>
</organism>
<dbReference type="EMBL" id="HACG01021630">
    <property type="protein sequence ID" value="CEK68495.1"/>
    <property type="molecule type" value="Transcribed_RNA"/>
</dbReference>
<name>A0A0B6ZLA2_9EUPU</name>
<feature type="region of interest" description="Disordered" evidence="1">
    <location>
        <begin position="55"/>
        <end position="134"/>
    </location>
</feature>
<reference evidence="2" key="1">
    <citation type="submission" date="2014-12" db="EMBL/GenBank/DDBJ databases">
        <title>Insight into the proteome of Arion vulgaris.</title>
        <authorList>
            <person name="Aradska J."/>
            <person name="Bulat T."/>
            <person name="Smidak R."/>
            <person name="Sarate P."/>
            <person name="Gangsoo J."/>
            <person name="Sialana F."/>
            <person name="Bilban M."/>
            <person name="Lubec G."/>
        </authorList>
    </citation>
    <scope>NUCLEOTIDE SEQUENCE</scope>
    <source>
        <tissue evidence="2">Skin</tissue>
    </source>
</reference>
<accession>A0A0B6ZLA2</accession>
<sequence>HNSNHQNPLVFSKSTSDNLFASKEDESNANNYSVKCGPKVKPFLSTFWPGESHAAEGVEIGSGPHFRHIRSDHSSNPSSSPSHNNLPYRKHGIPVNFDKGSPPPNVIIQALQSLPKKDSAPAGSSPPYSEFSGA</sequence>
<dbReference type="AlphaFoldDB" id="A0A0B6ZLA2"/>